<keyword evidence="2" id="KW-1185">Reference proteome</keyword>
<name>A0ACB8DA06_DERSI</name>
<evidence type="ECO:0000313" key="1">
    <source>
        <dbReference type="EMBL" id="KAH7965054.1"/>
    </source>
</evidence>
<protein>
    <submittedName>
        <fullName evidence="1">Uncharacterized protein</fullName>
    </submittedName>
</protein>
<reference evidence="1" key="1">
    <citation type="submission" date="2020-05" db="EMBL/GenBank/DDBJ databases">
        <title>Large-scale comparative analyses of tick genomes elucidate their genetic diversity and vector capacities.</title>
        <authorList>
            <person name="Jia N."/>
            <person name="Wang J."/>
            <person name="Shi W."/>
            <person name="Du L."/>
            <person name="Sun Y."/>
            <person name="Zhan W."/>
            <person name="Jiang J."/>
            <person name="Wang Q."/>
            <person name="Zhang B."/>
            <person name="Ji P."/>
            <person name="Sakyi L.B."/>
            <person name="Cui X."/>
            <person name="Yuan T."/>
            <person name="Jiang B."/>
            <person name="Yang W."/>
            <person name="Lam T.T.-Y."/>
            <person name="Chang Q."/>
            <person name="Ding S."/>
            <person name="Wang X."/>
            <person name="Zhu J."/>
            <person name="Ruan X."/>
            <person name="Zhao L."/>
            <person name="Wei J."/>
            <person name="Que T."/>
            <person name="Du C."/>
            <person name="Cheng J."/>
            <person name="Dai P."/>
            <person name="Han X."/>
            <person name="Huang E."/>
            <person name="Gao Y."/>
            <person name="Liu J."/>
            <person name="Shao H."/>
            <person name="Ye R."/>
            <person name="Li L."/>
            <person name="Wei W."/>
            <person name="Wang X."/>
            <person name="Wang C."/>
            <person name="Yang T."/>
            <person name="Huo Q."/>
            <person name="Li W."/>
            <person name="Guo W."/>
            <person name="Chen H."/>
            <person name="Zhou L."/>
            <person name="Ni X."/>
            <person name="Tian J."/>
            <person name="Zhou Y."/>
            <person name="Sheng Y."/>
            <person name="Liu T."/>
            <person name="Pan Y."/>
            <person name="Xia L."/>
            <person name="Li J."/>
            <person name="Zhao F."/>
            <person name="Cao W."/>
        </authorList>
    </citation>
    <scope>NUCLEOTIDE SEQUENCE</scope>
    <source>
        <strain evidence="1">Dsil-2018</strain>
    </source>
</reference>
<organism evidence="1 2">
    <name type="scientific">Dermacentor silvarum</name>
    <name type="common">Tick</name>
    <dbReference type="NCBI Taxonomy" id="543639"/>
    <lineage>
        <taxon>Eukaryota</taxon>
        <taxon>Metazoa</taxon>
        <taxon>Ecdysozoa</taxon>
        <taxon>Arthropoda</taxon>
        <taxon>Chelicerata</taxon>
        <taxon>Arachnida</taxon>
        <taxon>Acari</taxon>
        <taxon>Parasitiformes</taxon>
        <taxon>Ixodida</taxon>
        <taxon>Ixodoidea</taxon>
        <taxon>Ixodidae</taxon>
        <taxon>Rhipicephalinae</taxon>
        <taxon>Dermacentor</taxon>
    </lineage>
</organism>
<comment type="caution">
    <text evidence="1">The sequence shown here is derived from an EMBL/GenBank/DDBJ whole genome shotgun (WGS) entry which is preliminary data.</text>
</comment>
<evidence type="ECO:0000313" key="2">
    <source>
        <dbReference type="Proteomes" id="UP000821865"/>
    </source>
</evidence>
<dbReference type="EMBL" id="CM023471">
    <property type="protein sequence ID" value="KAH7965054.1"/>
    <property type="molecule type" value="Genomic_DNA"/>
</dbReference>
<sequence length="376" mass="42751">MLQFWHDHRLTWNKEEYDNRTFIHVHKKEVWSPDVDIVNAKTSDFDSVKCLLTVQPDGTVWSCSSSKFTLPCPIDTREFPTDKQVCTAHLTSTTYGDTEVKLVKGIVWGRYQEDASTEWNITGISYANHTALNRSFLDVSFHFRRLSKRHHFAVTVPLVAASLVMLAAFWVPPGCDCRLTLAGQSLLSLALVMDRTTPILRSFAATSYIRGAIDYQHITQAEPRDRSQATEPRSCPCPVPGRFLRSGSSCALGSLVRSQFRRRNPEPPTKRLSPRHRHCLPEPPPTHSVLVRSWDSPARHSSSEWMRSVSEKENAVHKSVKLPMRTMHESWSGKLENASCWNYNFACKNCNSDVKQSLPTQVIGKRIIKAFEARTI</sequence>
<dbReference type="Proteomes" id="UP000821865">
    <property type="component" value="Chromosome 2"/>
</dbReference>
<proteinExistence type="predicted"/>
<gene>
    <name evidence="1" type="ORF">HPB49_003102</name>
</gene>
<accession>A0ACB8DA06</accession>